<accession>A0A0A2WCU0</accession>
<protein>
    <recommendedName>
        <fullName evidence="4">Lipoprotein</fullName>
    </recommendedName>
</protein>
<proteinExistence type="predicted"/>
<dbReference type="Proteomes" id="UP000030518">
    <property type="component" value="Unassembled WGS sequence"/>
</dbReference>
<evidence type="ECO:0008006" key="4">
    <source>
        <dbReference type="Google" id="ProtNLM"/>
    </source>
</evidence>
<evidence type="ECO:0000313" key="3">
    <source>
        <dbReference type="Proteomes" id="UP000030518"/>
    </source>
</evidence>
<dbReference type="AlphaFoldDB" id="A0A0A2WCU0"/>
<organism evidence="2 3">
    <name type="scientific">Lysobacter dokdonensis DS-58</name>
    <dbReference type="NCBI Taxonomy" id="1300345"/>
    <lineage>
        <taxon>Bacteria</taxon>
        <taxon>Pseudomonadati</taxon>
        <taxon>Pseudomonadota</taxon>
        <taxon>Gammaproteobacteria</taxon>
        <taxon>Lysobacterales</taxon>
        <taxon>Lysobacteraceae</taxon>
        <taxon>Noviluteimonas</taxon>
    </lineage>
</organism>
<evidence type="ECO:0000313" key="2">
    <source>
        <dbReference type="EMBL" id="KGQ17926.1"/>
    </source>
</evidence>
<comment type="caution">
    <text evidence="2">The sequence shown here is derived from an EMBL/GenBank/DDBJ whole genome shotgun (WGS) entry which is preliminary data.</text>
</comment>
<gene>
    <name evidence="2" type="ORF">LF41_1780</name>
</gene>
<dbReference type="EMBL" id="JRKJ01000023">
    <property type="protein sequence ID" value="KGQ17926.1"/>
    <property type="molecule type" value="Genomic_DNA"/>
</dbReference>
<dbReference type="PROSITE" id="PS51257">
    <property type="entry name" value="PROKAR_LIPOPROTEIN"/>
    <property type="match status" value="1"/>
</dbReference>
<name>A0A0A2WCU0_9GAMM</name>
<feature type="region of interest" description="Disordered" evidence="1">
    <location>
        <begin position="155"/>
        <end position="174"/>
    </location>
</feature>
<keyword evidence="3" id="KW-1185">Reference proteome</keyword>
<feature type="compositionally biased region" description="Basic residues" evidence="1">
    <location>
        <begin position="160"/>
        <end position="174"/>
    </location>
</feature>
<dbReference type="STRING" id="1300345.LF41_1780"/>
<dbReference type="PATRIC" id="fig|1300345.3.peg.2830"/>
<reference evidence="2 3" key="1">
    <citation type="submission" date="2014-09" db="EMBL/GenBank/DDBJ databases">
        <title>Genome sequences of Lysobacter dokdonensis DS-58.</title>
        <authorList>
            <person name="Kim J.F."/>
            <person name="Kwak M.-J."/>
        </authorList>
    </citation>
    <scope>NUCLEOTIDE SEQUENCE [LARGE SCALE GENOMIC DNA]</scope>
    <source>
        <strain evidence="2 3">DS-58</strain>
    </source>
</reference>
<evidence type="ECO:0000256" key="1">
    <source>
        <dbReference type="SAM" id="MobiDB-lite"/>
    </source>
</evidence>
<sequence length="174" mass="18932">MRVQGTWMGIIVAGLLVTGCATKPKPVEEAPAPVEVPAPPTTTRGEFLIEADKNETWNAVGQLVVNTPGVEYEGRSQMLDMYTVRYRGVEFLVLTKAMLLSETIRKTTTRVTATTPDGAPIDTNASADLLVMLEQKLPQAIKDVQARFAAEAKAKADAKKKSKSKSKSKKKKKT</sequence>